<feature type="region of interest" description="Disordered" evidence="1">
    <location>
        <begin position="238"/>
        <end position="257"/>
    </location>
</feature>
<name>A0A1L9AV27_9BACT</name>
<gene>
    <name evidence="2" type="ORF">BON30_46460</name>
</gene>
<organism evidence="2 3">
    <name type="scientific">Cystobacter ferrugineus</name>
    <dbReference type="NCBI Taxonomy" id="83449"/>
    <lineage>
        <taxon>Bacteria</taxon>
        <taxon>Pseudomonadati</taxon>
        <taxon>Myxococcota</taxon>
        <taxon>Myxococcia</taxon>
        <taxon>Myxococcales</taxon>
        <taxon>Cystobacterineae</taxon>
        <taxon>Archangiaceae</taxon>
        <taxon>Cystobacter</taxon>
    </lineage>
</organism>
<reference evidence="2 3" key="2">
    <citation type="submission" date="2016-12" db="EMBL/GenBank/DDBJ databases">
        <title>Draft Genome Sequence of Cystobacter ferrugineus Strain Cbfe23.</title>
        <authorList>
            <person name="Akbar S."/>
            <person name="Dowd S.E."/>
            <person name="Stevens D.C."/>
        </authorList>
    </citation>
    <scope>NUCLEOTIDE SEQUENCE [LARGE SCALE GENOMIC DNA]</scope>
    <source>
        <strain evidence="2 3">Cbfe23</strain>
    </source>
</reference>
<dbReference type="Proteomes" id="UP000182229">
    <property type="component" value="Unassembled WGS sequence"/>
</dbReference>
<comment type="caution">
    <text evidence="2">The sequence shown here is derived from an EMBL/GenBank/DDBJ whole genome shotgun (WGS) entry which is preliminary data.</text>
</comment>
<feature type="compositionally biased region" description="Basic and acidic residues" evidence="1">
    <location>
        <begin position="271"/>
        <end position="294"/>
    </location>
</feature>
<accession>A0A1L9AV27</accession>
<reference evidence="3" key="1">
    <citation type="submission" date="2016-11" db="EMBL/GenBank/DDBJ databases">
        <authorList>
            <person name="Shukria A."/>
            <person name="Stevens D.C."/>
        </authorList>
    </citation>
    <scope>NUCLEOTIDE SEQUENCE [LARGE SCALE GENOMIC DNA]</scope>
    <source>
        <strain evidence="3">Cbfe23</strain>
    </source>
</reference>
<evidence type="ECO:0000256" key="1">
    <source>
        <dbReference type="SAM" id="MobiDB-lite"/>
    </source>
</evidence>
<dbReference type="EMBL" id="MPIN01000026">
    <property type="protein sequence ID" value="OJH33861.1"/>
    <property type="molecule type" value="Genomic_DNA"/>
</dbReference>
<feature type="region of interest" description="Disordered" evidence="1">
    <location>
        <begin position="271"/>
        <end position="317"/>
    </location>
</feature>
<dbReference type="AlphaFoldDB" id="A0A1L9AV27"/>
<sequence>MSAPRHSPRSAPQQFQLRVREEFLSEFGPGVLPLPNSLEGSPLWAALKMSSRFMGEGVRQAAEELFNSPLFIHSVYLSVMLYFSAWLMPEPFFSKAFAATLTVRLAMVVGLVELTRVAQACLRLYQEAQAARTPAQVEAASARFGAAMGGVGFRVVVLVATLGLGRLLPDVPAGGVAGEVRSWSVALAGGSSVGAVTTVQVVADGTLVVTGVSAGLAVSSTCVDMGVCSMASNYSGSSPALSTRYGPPHTRSNPPHNEAIEDELAAREGAGHTRLDKNKAQRDSAGDRVFDTRPVRSTRSRKPDASSLRPDGVRHNTNYVSNAKDLQRELDAFEAMRRADPDAIHELYMLNGTLVRRYVPPGVQYP</sequence>
<evidence type="ECO:0000313" key="2">
    <source>
        <dbReference type="EMBL" id="OJH33861.1"/>
    </source>
</evidence>
<protein>
    <submittedName>
        <fullName evidence="2">Uncharacterized protein</fullName>
    </submittedName>
</protein>
<proteinExistence type="predicted"/>
<evidence type="ECO:0000313" key="3">
    <source>
        <dbReference type="Proteomes" id="UP000182229"/>
    </source>
</evidence>
<keyword evidence="3" id="KW-1185">Reference proteome</keyword>